<proteinExistence type="predicted"/>
<protein>
    <submittedName>
        <fullName evidence="2">Uncharacterized protein</fullName>
    </submittedName>
</protein>
<reference evidence="2 3" key="1">
    <citation type="submission" date="2014-06" db="EMBL/GenBank/DDBJ databases">
        <authorList>
            <person name="Bishop-Lilly K.A."/>
            <person name="Broomall S.M."/>
            <person name="Chain P.S."/>
            <person name="Chertkov O."/>
            <person name="Coyne S.R."/>
            <person name="Daligault H.E."/>
            <person name="Davenport K.W."/>
            <person name="Erkkila T."/>
            <person name="Frey K.G."/>
            <person name="Gibbons H.S."/>
            <person name="Gu W."/>
            <person name="Jaissle J."/>
            <person name="Johnson S.L."/>
            <person name="Koroleva G.I."/>
            <person name="Ladner J.T."/>
            <person name="Lo C.-C."/>
            <person name="Minogue T.D."/>
            <person name="Munk C."/>
            <person name="Palacios G.F."/>
            <person name="Redden C.L."/>
            <person name="Rosenzweig C.N."/>
            <person name="Scholz M.B."/>
            <person name="Teshima H."/>
            <person name="Xu Y."/>
        </authorList>
    </citation>
    <scope>NUCLEOTIDE SEQUENCE [LARGE SCALE GENOMIC DNA]</scope>
    <source>
        <strain evidence="2 3">EO147</strain>
    </source>
</reference>
<evidence type="ECO:0000256" key="1">
    <source>
        <dbReference type="SAM" id="MobiDB-lite"/>
    </source>
</evidence>
<organism evidence="2 3">
    <name type="scientific">Burkholderia oklahomensis</name>
    <dbReference type="NCBI Taxonomy" id="342113"/>
    <lineage>
        <taxon>Bacteria</taxon>
        <taxon>Pseudomonadati</taxon>
        <taxon>Pseudomonadota</taxon>
        <taxon>Betaproteobacteria</taxon>
        <taxon>Burkholderiales</taxon>
        <taxon>Burkholderiaceae</taxon>
        <taxon>Burkholderia</taxon>
        <taxon>pseudomallei group</taxon>
    </lineage>
</organism>
<evidence type="ECO:0000313" key="3">
    <source>
        <dbReference type="Proteomes" id="UP000029424"/>
    </source>
</evidence>
<sequence length="29" mass="3311">MNSPIPSQLDHWDDSTPVWTPFRSTAPAR</sequence>
<dbReference type="EMBL" id="CP008727">
    <property type="protein sequence ID" value="AIO70600.1"/>
    <property type="molecule type" value="Genomic_DNA"/>
</dbReference>
<evidence type="ECO:0000313" key="2">
    <source>
        <dbReference type="EMBL" id="AIO70600.1"/>
    </source>
</evidence>
<feature type="region of interest" description="Disordered" evidence="1">
    <location>
        <begin position="1"/>
        <end position="29"/>
    </location>
</feature>
<dbReference type="Proteomes" id="UP000029424">
    <property type="component" value="Chromosome 2"/>
</dbReference>
<dbReference type="KEGG" id="bok:DM82_4293"/>
<gene>
    <name evidence="2" type="ORF">DM82_4293</name>
</gene>
<keyword evidence="3" id="KW-1185">Reference proteome</keyword>
<accession>A0AAI8BEF2</accession>
<dbReference type="AlphaFoldDB" id="A0AAI8BEF2"/>
<name>A0AAI8BEF2_9BURK</name>